<sequence length="81" mass="8967">MSANGQVVGTVSIVTVWIDGALRLHPRRLVHIAGGMMMTCQLAPPELNLNGRQIHHRRKDRCGFIRQSLTSHVQIEGADTI</sequence>
<organism evidence="1 2">
    <name type="scientific">Puccinia striiformis f. sp. tritici PST-78</name>
    <dbReference type="NCBI Taxonomy" id="1165861"/>
    <lineage>
        <taxon>Eukaryota</taxon>
        <taxon>Fungi</taxon>
        <taxon>Dikarya</taxon>
        <taxon>Basidiomycota</taxon>
        <taxon>Pucciniomycotina</taxon>
        <taxon>Pucciniomycetes</taxon>
        <taxon>Pucciniales</taxon>
        <taxon>Pucciniaceae</taxon>
        <taxon>Puccinia</taxon>
    </lineage>
</organism>
<evidence type="ECO:0000313" key="1">
    <source>
        <dbReference type="EMBL" id="KNE89956.1"/>
    </source>
</evidence>
<reference evidence="2" key="1">
    <citation type="submission" date="2014-03" db="EMBL/GenBank/DDBJ databases">
        <title>The Genome Sequence of Puccinia striiformis f. sp. tritici PST-78.</title>
        <authorList>
            <consortium name="The Broad Institute Genome Sequencing Platform"/>
            <person name="Cuomo C."/>
            <person name="Hulbert S."/>
            <person name="Chen X."/>
            <person name="Walker B."/>
            <person name="Young S.K."/>
            <person name="Zeng Q."/>
            <person name="Gargeya S."/>
            <person name="Fitzgerald M."/>
            <person name="Haas B."/>
            <person name="Abouelleil A."/>
            <person name="Alvarado L."/>
            <person name="Arachchi H.M."/>
            <person name="Berlin A.M."/>
            <person name="Chapman S.B."/>
            <person name="Goldberg J."/>
            <person name="Griggs A."/>
            <person name="Gujja S."/>
            <person name="Hansen M."/>
            <person name="Howarth C."/>
            <person name="Imamovic A."/>
            <person name="Larimer J."/>
            <person name="McCowan C."/>
            <person name="Montmayeur A."/>
            <person name="Murphy C."/>
            <person name="Neiman D."/>
            <person name="Pearson M."/>
            <person name="Priest M."/>
            <person name="Roberts A."/>
            <person name="Saif S."/>
            <person name="Shea T."/>
            <person name="Sisk P."/>
            <person name="Sykes S."/>
            <person name="Wortman J."/>
            <person name="Nusbaum C."/>
            <person name="Birren B."/>
        </authorList>
    </citation>
    <scope>NUCLEOTIDE SEQUENCE [LARGE SCALE GENOMIC DNA]</scope>
    <source>
        <strain evidence="2">race PST-78</strain>
    </source>
</reference>
<dbReference type="Proteomes" id="UP000054564">
    <property type="component" value="Unassembled WGS sequence"/>
</dbReference>
<accession>A0A0L0UST0</accession>
<dbReference type="AlphaFoldDB" id="A0A0L0UST0"/>
<protein>
    <submittedName>
        <fullName evidence="1">Uncharacterized protein</fullName>
    </submittedName>
</protein>
<name>A0A0L0UST0_9BASI</name>
<comment type="caution">
    <text evidence="1">The sequence shown here is derived from an EMBL/GenBank/DDBJ whole genome shotgun (WGS) entry which is preliminary data.</text>
</comment>
<proteinExistence type="predicted"/>
<dbReference type="EMBL" id="AJIL01000286">
    <property type="protein sequence ID" value="KNE89956.1"/>
    <property type="molecule type" value="Genomic_DNA"/>
</dbReference>
<gene>
    <name evidence="1" type="ORF">PSTG_16601</name>
</gene>
<evidence type="ECO:0000313" key="2">
    <source>
        <dbReference type="Proteomes" id="UP000054564"/>
    </source>
</evidence>
<keyword evidence="2" id="KW-1185">Reference proteome</keyword>